<comment type="subcellular location">
    <subcellularLocation>
        <location evidence="1">Membrane</location>
        <topology evidence="1">Peripheral membrane protein</topology>
    </subcellularLocation>
</comment>
<evidence type="ECO:0000256" key="6">
    <source>
        <dbReference type="ARBA" id="ARBA00023136"/>
    </source>
</evidence>
<keyword evidence="6" id="KW-0472">Membrane</keyword>
<dbReference type="InterPro" id="IPR000744">
    <property type="entry name" value="NSF_attach"/>
</dbReference>
<dbReference type="GO" id="GO:0005774">
    <property type="term" value="C:vacuolar membrane"/>
    <property type="evidence" value="ECO:0007669"/>
    <property type="project" value="TreeGrafter"/>
</dbReference>
<dbReference type="GO" id="GO:0005483">
    <property type="term" value="F:soluble NSF attachment protein activity"/>
    <property type="evidence" value="ECO:0007669"/>
    <property type="project" value="TreeGrafter"/>
</dbReference>
<evidence type="ECO:0000256" key="5">
    <source>
        <dbReference type="ARBA" id="ARBA00022927"/>
    </source>
</evidence>
<feature type="region of interest" description="Disordered" evidence="9">
    <location>
        <begin position="421"/>
        <end position="454"/>
    </location>
</feature>
<evidence type="ECO:0000256" key="9">
    <source>
        <dbReference type="SAM" id="MobiDB-lite"/>
    </source>
</evidence>
<keyword evidence="3" id="KW-0813">Transport</keyword>
<proteinExistence type="inferred from homology"/>
<evidence type="ECO:0000256" key="1">
    <source>
        <dbReference type="ARBA" id="ARBA00004170"/>
    </source>
</evidence>
<dbReference type="Pfam" id="PF14938">
    <property type="entry name" value="SNAP"/>
    <property type="match status" value="1"/>
</dbReference>
<protein>
    <recommendedName>
        <fullName evidence="7">Gamma-soluble NSF attachment protein</fullName>
    </recommendedName>
    <alternativeName>
        <fullName evidence="8">N-ethylmaleimide-sensitive factor attachment protein gamma</fullName>
    </alternativeName>
</protein>
<sequence>MARVDNVPGELGEEHLRCSTNEKRHLPLEASFRRVGHPHHLAHACFREMEGSLDGAGRLCLLWLDIFHAALWRTVGSRRLVKLIAHLSLALSRHLHLVNKLLSHPNERTPKNRSASTLRALMRFPKWHLEMFGGSKKLTEGEEHLRKAQKYLKTNPLVLKFTPDYLAAGMELSQAATCFEAGGSFLSAIDAWLQAADTREKHRDIFAAARAYEAAATLVHREQKDSRRALELMSKAVDRFKLSGKMDVACRLLQKMAGLYESDLHDANAVERAYDECLELYDDQDKPYMATDVFKLYINFLAKQRRYDKLVAAIEQHKACLVKLQQTSLLAKEVLGQVVVYLQQDDPVRADRAVSAAVDQGEGNFLATKEYELATQAIDAYQQGDADAFKAVMSKQTWTFLPIELARMAVELRSQAVGGAMAPPAAAAPGAAGGAARPGEPGLTEEQEGLPDLT</sequence>
<dbReference type="InterPro" id="IPR011990">
    <property type="entry name" value="TPR-like_helical_dom_sf"/>
</dbReference>
<dbReference type="PANTHER" id="PTHR13768:SF2">
    <property type="entry name" value="GAMMA-SOLUBLE NSF ATTACHMENT PROTEIN"/>
    <property type="match status" value="1"/>
</dbReference>
<evidence type="ECO:0000256" key="4">
    <source>
        <dbReference type="ARBA" id="ARBA00022892"/>
    </source>
</evidence>
<evidence type="ECO:0000256" key="7">
    <source>
        <dbReference type="ARBA" id="ARBA00040047"/>
    </source>
</evidence>
<dbReference type="GO" id="GO:0019905">
    <property type="term" value="F:syntaxin binding"/>
    <property type="evidence" value="ECO:0007669"/>
    <property type="project" value="TreeGrafter"/>
</dbReference>
<dbReference type="GO" id="GO:0016192">
    <property type="term" value="P:vesicle-mediated transport"/>
    <property type="evidence" value="ECO:0007669"/>
    <property type="project" value="UniProtKB-KW"/>
</dbReference>
<dbReference type="SUPFAM" id="SSF48452">
    <property type="entry name" value="TPR-like"/>
    <property type="match status" value="1"/>
</dbReference>
<accession>A0A7S1KD90</accession>
<dbReference type="PANTHER" id="PTHR13768">
    <property type="entry name" value="SOLUBLE NSF ATTACHMENT PROTEIN SNAP"/>
    <property type="match status" value="1"/>
</dbReference>
<feature type="compositionally biased region" description="Low complexity" evidence="9">
    <location>
        <begin position="421"/>
        <end position="442"/>
    </location>
</feature>
<dbReference type="GO" id="GO:0031201">
    <property type="term" value="C:SNARE complex"/>
    <property type="evidence" value="ECO:0007669"/>
    <property type="project" value="TreeGrafter"/>
</dbReference>
<dbReference type="GO" id="GO:0006886">
    <property type="term" value="P:intracellular protein transport"/>
    <property type="evidence" value="ECO:0007669"/>
    <property type="project" value="InterPro"/>
</dbReference>
<keyword evidence="4" id="KW-0931">ER-Golgi transport</keyword>
<comment type="similarity">
    <text evidence="2">Belongs to the SNAP family.</text>
</comment>
<name>A0A7S1KD90_9ALVE</name>
<dbReference type="EMBL" id="HBGB01043495">
    <property type="protein sequence ID" value="CAD9070516.1"/>
    <property type="molecule type" value="Transcribed_RNA"/>
</dbReference>
<evidence type="ECO:0000256" key="3">
    <source>
        <dbReference type="ARBA" id="ARBA00022448"/>
    </source>
</evidence>
<evidence type="ECO:0000313" key="10">
    <source>
        <dbReference type="EMBL" id="CAD9070516.1"/>
    </source>
</evidence>
<organism evidence="10">
    <name type="scientific">Vitrella brassicaformis</name>
    <dbReference type="NCBI Taxonomy" id="1169539"/>
    <lineage>
        <taxon>Eukaryota</taxon>
        <taxon>Sar</taxon>
        <taxon>Alveolata</taxon>
        <taxon>Colpodellida</taxon>
        <taxon>Vitrellaceae</taxon>
        <taxon>Vitrella</taxon>
    </lineage>
</organism>
<feature type="compositionally biased region" description="Acidic residues" evidence="9">
    <location>
        <begin position="443"/>
        <end position="454"/>
    </location>
</feature>
<evidence type="ECO:0000256" key="2">
    <source>
        <dbReference type="ARBA" id="ARBA00010050"/>
    </source>
</evidence>
<gene>
    <name evidence="10" type="ORF">VBRA1451_LOCUS25598</name>
</gene>
<dbReference type="AlphaFoldDB" id="A0A7S1KD90"/>
<dbReference type="Gene3D" id="1.25.40.10">
    <property type="entry name" value="Tetratricopeptide repeat domain"/>
    <property type="match status" value="1"/>
</dbReference>
<evidence type="ECO:0000256" key="8">
    <source>
        <dbReference type="ARBA" id="ARBA00042485"/>
    </source>
</evidence>
<keyword evidence="5" id="KW-0653">Protein transport</keyword>
<reference evidence="10" key="1">
    <citation type="submission" date="2021-01" db="EMBL/GenBank/DDBJ databases">
        <authorList>
            <person name="Corre E."/>
            <person name="Pelletier E."/>
            <person name="Niang G."/>
            <person name="Scheremetjew M."/>
            <person name="Finn R."/>
            <person name="Kale V."/>
            <person name="Holt S."/>
            <person name="Cochrane G."/>
            <person name="Meng A."/>
            <person name="Brown T."/>
            <person name="Cohen L."/>
        </authorList>
    </citation>
    <scope>NUCLEOTIDE SEQUENCE</scope>
    <source>
        <strain evidence="10">CCMP3346</strain>
    </source>
</reference>